<dbReference type="SUPFAM" id="SSF53613">
    <property type="entry name" value="Ribokinase-like"/>
    <property type="match status" value="1"/>
</dbReference>
<dbReference type="AlphaFoldDB" id="K1SMA8"/>
<dbReference type="Gene3D" id="3.40.1190.20">
    <property type="match status" value="1"/>
</dbReference>
<evidence type="ECO:0000313" key="5">
    <source>
        <dbReference type="EMBL" id="EKC58688.1"/>
    </source>
</evidence>
<name>K1SMA8_9ZZZZ</name>
<protein>
    <submittedName>
        <fullName evidence="5">Kinase, PfkB family</fullName>
    </submittedName>
</protein>
<dbReference type="Pfam" id="PF00294">
    <property type="entry name" value="PfkB"/>
    <property type="match status" value="1"/>
</dbReference>
<gene>
    <name evidence="5" type="ORF">LEA_13740</name>
</gene>
<evidence type="ECO:0000256" key="1">
    <source>
        <dbReference type="ARBA" id="ARBA00010688"/>
    </source>
</evidence>
<evidence type="ECO:0000256" key="3">
    <source>
        <dbReference type="ARBA" id="ARBA00022777"/>
    </source>
</evidence>
<dbReference type="InterPro" id="IPR011611">
    <property type="entry name" value="PfkB_dom"/>
</dbReference>
<keyword evidence="3 5" id="KW-0418">Kinase</keyword>
<sequence>MTDYGKTVLDSIKDFNIDKTHIRTENGDTASNRTYLTPDGDRYYKDDSWNGGVFSSFALSASDRELLHSSDMVHTTFSGPNFNDVIDCCREKRFPLSVDFDICRDFDTIEKYLDCISLLFISGDEPTLEKAKRLSAKYPNTVFIVTLGKNGSTAFSKGTAYHCAAAEVSEVTDTTGCGDSYQAGFIASYLADGNIETAMSKGSQTAAQTLSFIGGFRY</sequence>
<dbReference type="EMBL" id="AJWY01009325">
    <property type="protein sequence ID" value="EKC58688.1"/>
    <property type="molecule type" value="Genomic_DNA"/>
</dbReference>
<feature type="domain" description="Carbohydrate kinase PfkB" evidence="4">
    <location>
        <begin position="4"/>
        <end position="211"/>
    </location>
</feature>
<accession>K1SMA8</accession>
<dbReference type="GO" id="GO:0016301">
    <property type="term" value="F:kinase activity"/>
    <property type="evidence" value="ECO:0007669"/>
    <property type="project" value="UniProtKB-KW"/>
</dbReference>
<comment type="caution">
    <text evidence="5">The sequence shown here is derived from an EMBL/GenBank/DDBJ whole genome shotgun (WGS) entry which is preliminary data.</text>
</comment>
<dbReference type="PANTHER" id="PTHR43320">
    <property type="entry name" value="SUGAR KINASE"/>
    <property type="match status" value="1"/>
</dbReference>
<evidence type="ECO:0000256" key="2">
    <source>
        <dbReference type="ARBA" id="ARBA00022679"/>
    </source>
</evidence>
<evidence type="ECO:0000259" key="4">
    <source>
        <dbReference type="Pfam" id="PF00294"/>
    </source>
</evidence>
<dbReference type="InterPro" id="IPR052700">
    <property type="entry name" value="Carb_kinase_PfkB-like"/>
</dbReference>
<keyword evidence="2" id="KW-0808">Transferase</keyword>
<comment type="similarity">
    <text evidence="1">Belongs to the carbohydrate kinase PfkB family.</text>
</comment>
<dbReference type="InterPro" id="IPR029056">
    <property type="entry name" value="Ribokinase-like"/>
</dbReference>
<proteinExistence type="inferred from homology"/>
<organism evidence="5">
    <name type="scientific">human gut metagenome</name>
    <dbReference type="NCBI Taxonomy" id="408170"/>
    <lineage>
        <taxon>unclassified sequences</taxon>
        <taxon>metagenomes</taxon>
        <taxon>organismal metagenomes</taxon>
    </lineage>
</organism>
<reference evidence="5" key="1">
    <citation type="journal article" date="2013" name="Environ. Microbiol.">
        <title>Microbiota from the distal guts of lean and obese adolescents exhibit partial functional redundancy besides clear differences in community structure.</title>
        <authorList>
            <person name="Ferrer M."/>
            <person name="Ruiz A."/>
            <person name="Lanza F."/>
            <person name="Haange S.B."/>
            <person name="Oberbach A."/>
            <person name="Till H."/>
            <person name="Bargiela R."/>
            <person name="Campoy C."/>
            <person name="Segura M.T."/>
            <person name="Richter M."/>
            <person name="von Bergen M."/>
            <person name="Seifert J."/>
            <person name="Suarez A."/>
        </authorList>
    </citation>
    <scope>NUCLEOTIDE SEQUENCE</scope>
</reference>